<protein>
    <submittedName>
        <fullName evidence="1">Uncharacterized protein</fullName>
    </submittedName>
</protein>
<accession>A0ABZ1QS44</accession>
<dbReference type="GeneID" id="93759583"/>
<dbReference type="RefSeq" id="WP_328733756.1">
    <property type="nucleotide sequence ID" value="NZ_CP108038.1"/>
</dbReference>
<evidence type="ECO:0000313" key="2">
    <source>
        <dbReference type="Proteomes" id="UP001432071"/>
    </source>
</evidence>
<name>A0ABZ1QS44_9ACTN</name>
<gene>
    <name evidence="1" type="ORF">OHT53_01425</name>
</gene>
<sequence length="55" mass="6202">MVGHRAGLLEVSIRVKPNDDEDLETFTARVEREQRKLEDAVRERALTALAAAEQP</sequence>
<dbReference type="EMBL" id="CP108038">
    <property type="protein sequence ID" value="WUN84828.1"/>
    <property type="molecule type" value="Genomic_DNA"/>
</dbReference>
<dbReference type="Proteomes" id="UP001432071">
    <property type="component" value="Chromosome"/>
</dbReference>
<keyword evidence="2" id="KW-1185">Reference proteome</keyword>
<proteinExistence type="predicted"/>
<evidence type="ECO:0000313" key="1">
    <source>
        <dbReference type="EMBL" id="WUN84828.1"/>
    </source>
</evidence>
<organism evidence="1 2">
    <name type="scientific">Streptomyces bobili</name>
    <dbReference type="NCBI Taxonomy" id="67280"/>
    <lineage>
        <taxon>Bacteria</taxon>
        <taxon>Bacillati</taxon>
        <taxon>Actinomycetota</taxon>
        <taxon>Actinomycetes</taxon>
        <taxon>Kitasatosporales</taxon>
        <taxon>Streptomycetaceae</taxon>
        <taxon>Streptomyces</taxon>
    </lineage>
</organism>
<reference evidence="1" key="1">
    <citation type="submission" date="2022-10" db="EMBL/GenBank/DDBJ databases">
        <title>The complete genomes of actinobacterial strains from the NBC collection.</title>
        <authorList>
            <person name="Joergensen T.S."/>
            <person name="Alvarez Arevalo M."/>
            <person name="Sterndorff E.B."/>
            <person name="Faurdal D."/>
            <person name="Vuksanovic O."/>
            <person name="Mourched A.-S."/>
            <person name="Charusanti P."/>
            <person name="Shaw S."/>
            <person name="Blin K."/>
            <person name="Weber T."/>
        </authorList>
    </citation>
    <scope>NUCLEOTIDE SEQUENCE</scope>
    <source>
        <strain evidence="1">NBC_00302</strain>
    </source>
</reference>